<sequence length="206" mass="22711">MEAPDSVPPIHRTVSDSVLLSTHEPPKMLETGSTISELPLDIDMNKLERGELSFDNWTIDENSPLSLQPMASNYNSIALDDTRSAPAAHPQAQRSISAPVEMPGQSFLEPSRTNNGIQNSGQGANNGTSMSFLTTWLWRLYYSNRAVFYGVIGFIIIATTLYTAFTGEGSKYYVVILRASTCYVLGTDRAQSVFGKTFCDFGEHRN</sequence>
<dbReference type="Proteomes" id="UP000191144">
    <property type="component" value="Chromosome D"/>
</dbReference>
<dbReference type="EMBL" id="LT598482">
    <property type="protein sequence ID" value="SCU85336.1"/>
    <property type="molecule type" value="Genomic_DNA"/>
</dbReference>
<proteinExistence type="predicted"/>
<dbReference type="AlphaFoldDB" id="A0A1G4J670"/>
<keyword evidence="1" id="KW-1133">Transmembrane helix</keyword>
<accession>A0A1G4J670</accession>
<evidence type="ECO:0000256" key="1">
    <source>
        <dbReference type="SAM" id="Phobius"/>
    </source>
</evidence>
<keyword evidence="1" id="KW-0472">Membrane</keyword>
<reference evidence="3" key="1">
    <citation type="submission" date="2016-03" db="EMBL/GenBank/DDBJ databases">
        <authorList>
            <person name="Devillers Hugo."/>
        </authorList>
    </citation>
    <scope>NUCLEOTIDE SEQUENCE [LARGE SCALE GENOMIC DNA]</scope>
</reference>
<dbReference type="OrthoDB" id="4034718at2759"/>
<name>A0A1G4J670_9SACH</name>
<gene>
    <name evidence="2" type="ORF">LAME_0D00980G</name>
</gene>
<feature type="transmembrane region" description="Helical" evidence="1">
    <location>
        <begin position="146"/>
        <end position="165"/>
    </location>
</feature>
<organism evidence="2 3">
    <name type="scientific">Lachancea meyersii CBS 8951</name>
    <dbReference type="NCBI Taxonomy" id="1266667"/>
    <lineage>
        <taxon>Eukaryota</taxon>
        <taxon>Fungi</taxon>
        <taxon>Dikarya</taxon>
        <taxon>Ascomycota</taxon>
        <taxon>Saccharomycotina</taxon>
        <taxon>Saccharomycetes</taxon>
        <taxon>Saccharomycetales</taxon>
        <taxon>Saccharomycetaceae</taxon>
        <taxon>Lachancea</taxon>
    </lineage>
</organism>
<keyword evidence="3" id="KW-1185">Reference proteome</keyword>
<evidence type="ECO:0000313" key="3">
    <source>
        <dbReference type="Proteomes" id="UP000191144"/>
    </source>
</evidence>
<evidence type="ECO:0000313" key="2">
    <source>
        <dbReference type="EMBL" id="SCU85336.1"/>
    </source>
</evidence>
<keyword evidence="1" id="KW-0812">Transmembrane</keyword>
<protein>
    <submittedName>
        <fullName evidence="2">LAME_0D00980g1_1</fullName>
    </submittedName>
</protein>